<proteinExistence type="inferred from homology"/>
<reference evidence="5 6" key="1">
    <citation type="submission" date="2015-12" db="EMBL/GenBank/DDBJ databases">
        <title>The genome of Folsomia candida.</title>
        <authorList>
            <person name="Faddeeva A."/>
            <person name="Derks M.F."/>
            <person name="Anvar Y."/>
            <person name="Smit S."/>
            <person name="Van Straalen N."/>
            <person name="Roelofs D."/>
        </authorList>
    </citation>
    <scope>NUCLEOTIDE SEQUENCE [LARGE SCALE GENOMIC DNA]</scope>
    <source>
        <strain evidence="5 6">VU population</strain>
        <tissue evidence="5">Whole body</tissue>
    </source>
</reference>
<comment type="caution">
    <text evidence="5">The sequence shown here is derived from an EMBL/GenBank/DDBJ whole genome shotgun (WGS) entry which is preliminary data.</text>
</comment>
<name>A0A226D452_FOLCA</name>
<evidence type="ECO:0000313" key="5">
    <source>
        <dbReference type="EMBL" id="OXA39431.1"/>
    </source>
</evidence>
<feature type="signal peptide" evidence="3">
    <location>
        <begin position="1"/>
        <end position="16"/>
    </location>
</feature>
<keyword evidence="6" id="KW-1185">Reference proteome</keyword>
<sequence>MFRLFLLISLASFVVSEIPEITIYSGPNQSGNSFTVQTKEADLTNWGFFLGTAKSYKIKGGWWDFFEGKDYTQHKHTAGSGVYSNSTSNFDWSGIKSLRYIGPPDTSIPAVSFYEVTDVKGHREKREMVVLGSSGTANNFPFAPNGIIINTFGFSKWTIYQNNDFTGKSVCLDGHWNEVNTHFSGFPFLSVKFGC</sequence>
<feature type="chain" id="PRO_5012126859" evidence="3">
    <location>
        <begin position="17"/>
        <end position="195"/>
    </location>
</feature>
<keyword evidence="2" id="KW-0677">Repeat</keyword>
<feature type="domain" description="Beta/gamma crystallin 'Greek key'" evidence="4">
    <location>
        <begin position="20"/>
        <end position="101"/>
    </location>
</feature>
<dbReference type="InterPro" id="IPR001064">
    <property type="entry name" value="Beta/gamma_crystallin"/>
</dbReference>
<dbReference type="Gene3D" id="2.60.20.10">
    <property type="entry name" value="Crystallins"/>
    <property type="match status" value="1"/>
</dbReference>
<evidence type="ECO:0000259" key="4">
    <source>
        <dbReference type="Pfam" id="PF00030"/>
    </source>
</evidence>
<dbReference type="AlphaFoldDB" id="A0A226D452"/>
<dbReference type="EMBL" id="LNIX01000038">
    <property type="protein sequence ID" value="OXA39431.1"/>
    <property type="molecule type" value="Genomic_DNA"/>
</dbReference>
<protein>
    <submittedName>
        <fullName evidence="5">Absent in melanoma 1-like protein</fullName>
    </submittedName>
</protein>
<gene>
    <name evidence="5" type="ORF">Fcan01_25623</name>
</gene>
<evidence type="ECO:0000313" key="6">
    <source>
        <dbReference type="Proteomes" id="UP000198287"/>
    </source>
</evidence>
<dbReference type="Pfam" id="PF00030">
    <property type="entry name" value="Crystall"/>
    <property type="match status" value="1"/>
</dbReference>
<dbReference type="SUPFAM" id="SSF49695">
    <property type="entry name" value="gamma-Crystallin-like"/>
    <property type="match status" value="1"/>
</dbReference>
<organism evidence="5 6">
    <name type="scientific">Folsomia candida</name>
    <name type="common">Springtail</name>
    <dbReference type="NCBI Taxonomy" id="158441"/>
    <lineage>
        <taxon>Eukaryota</taxon>
        <taxon>Metazoa</taxon>
        <taxon>Ecdysozoa</taxon>
        <taxon>Arthropoda</taxon>
        <taxon>Hexapoda</taxon>
        <taxon>Collembola</taxon>
        <taxon>Entomobryomorpha</taxon>
        <taxon>Isotomoidea</taxon>
        <taxon>Isotomidae</taxon>
        <taxon>Proisotominae</taxon>
        <taxon>Folsomia</taxon>
    </lineage>
</organism>
<accession>A0A226D452</accession>
<evidence type="ECO:0000256" key="2">
    <source>
        <dbReference type="ARBA" id="ARBA00022737"/>
    </source>
</evidence>
<evidence type="ECO:0000256" key="1">
    <source>
        <dbReference type="ARBA" id="ARBA00009646"/>
    </source>
</evidence>
<evidence type="ECO:0000256" key="3">
    <source>
        <dbReference type="SAM" id="SignalP"/>
    </source>
</evidence>
<comment type="similarity">
    <text evidence="1">Belongs to the beta/gamma-crystallin family.</text>
</comment>
<keyword evidence="3" id="KW-0732">Signal</keyword>
<dbReference type="Proteomes" id="UP000198287">
    <property type="component" value="Unassembled WGS sequence"/>
</dbReference>
<dbReference type="InterPro" id="IPR011024">
    <property type="entry name" value="G_crystallin-like"/>
</dbReference>
<dbReference type="OrthoDB" id="6346391at2759"/>